<dbReference type="EMBL" id="FOFV01000001">
    <property type="protein sequence ID" value="SEP79341.1"/>
    <property type="molecule type" value="Genomic_DNA"/>
</dbReference>
<sequence length="118" mass="12569">MATKVSGCLVQTLLFLLGAVLGTGLTAVAGVVMFVPDRTTVISVDPTAESPGVYVKEVSRLVGGTYYEIWLGPTADRGHVVTVPNGWDHDPRRETSSDGVRLKFDNGGEIFVPKASYS</sequence>
<dbReference type="OrthoDB" id="4556630at2"/>
<dbReference type="AlphaFoldDB" id="A0A1H9AS32"/>
<proteinExistence type="predicted"/>
<accession>A0A1H9AS32</accession>
<reference evidence="2" key="1">
    <citation type="submission" date="2016-10" db="EMBL/GenBank/DDBJ databases">
        <authorList>
            <person name="Varghese N."/>
            <person name="Submissions S."/>
        </authorList>
    </citation>
    <scope>NUCLEOTIDE SEQUENCE [LARGE SCALE GENOMIC DNA]</scope>
    <source>
        <strain evidence="2">DSM 44437</strain>
    </source>
</reference>
<dbReference type="RefSeq" id="WP_089908104.1">
    <property type="nucleotide sequence ID" value="NZ_FOFV01000001.1"/>
</dbReference>
<evidence type="ECO:0000313" key="2">
    <source>
        <dbReference type="Proteomes" id="UP000199503"/>
    </source>
</evidence>
<dbReference type="Proteomes" id="UP000199503">
    <property type="component" value="Unassembled WGS sequence"/>
</dbReference>
<name>A0A1H9AS32_9PSEU</name>
<evidence type="ECO:0000313" key="1">
    <source>
        <dbReference type="EMBL" id="SEP79341.1"/>
    </source>
</evidence>
<gene>
    <name evidence="1" type="ORF">SAMN04488000_101265</name>
</gene>
<keyword evidence="2" id="KW-1185">Reference proteome</keyword>
<organism evidence="1 2">
    <name type="scientific">Lentzea albida</name>
    <dbReference type="NCBI Taxonomy" id="65499"/>
    <lineage>
        <taxon>Bacteria</taxon>
        <taxon>Bacillati</taxon>
        <taxon>Actinomycetota</taxon>
        <taxon>Actinomycetes</taxon>
        <taxon>Pseudonocardiales</taxon>
        <taxon>Pseudonocardiaceae</taxon>
        <taxon>Lentzea</taxon>
    </lineage>
</organism>
<protein>
    <submittedName>
        <fullName evidence="1">Uncharacterized protein</fullName>
    </submittedName>
</protein>
<dbReference type="STRING" id="65499.SAMN04488000_101265"/>